<sequence>MIAKIASVKSVIKSSLLLDWFDHTDEFTDHSDVVRLLTEYFNWLEILIERLELNRLMLPTIFGCLLDGMISLDDIPAAVFWIGLRVDLNK</sequence>
<dbReference type="Proteomes" id="UP000318081">
    <property type="component" value="Chromosome"/>
</dbReference>
<organism evidence="1 2">
    <name type="scientific">Stieleria magnilauensis</name>
    <dbReference type="NCBI Taxonomy" id="2527963"/>
    <lineage>
        <taxon>Bacteria</taxon>
        <taxon>Pseudomonadati</taxon>
        <taxon>Planctomycetota</taxon>
        <taxon>Planctomycetia</taxon>
        <taxon>Pirellulales</taxon>
        <taxon>Pirellulaceae</taxon>
        <taxon>Stieleria</taxon>
    </lineage>
</organism>
<gene>
    <name evidence="1" type="ORF">TBK1r_41690</name>
</gene>
<name>A0ABX5XT76_9BACT</name>
<protein>
    <submittedName>
        <fullName evidence="1">Uncharacterized protein</fullName>
    </submittedName>
</protein>
<dbReference type="EMBL" id="CP036432">
    <property type="protein sequence ID" value="QDV85215.1"/>
    <property type="molecule type" value="Genomic_DNA"/>
</dbReference>
<proteinExistence type="predicted"/>
<evidence type="ECO:0000313" key="1">
    <source>
        <dbReference type="EMBL" id="QDV85215.1"/>
    </source>
</evidence>
<evidence type="ECO:0000313" key="2">
    <source>
        <dbReference type="Proteomes" id="UP000318081"/>
    </source>
</evidence>
<accession>A0ABX5XT76</accession>
<reference evidence="1 2" key="1">
    <citation type="submission" date="2019-02" db="EMBL/GenBank/DDBJ databases">
        <title>Deep-cultivation of Planctomycetes and their phenomic and genomic characterization uncovers novel biology.</title>
        <authorList>
            <person name="Wiegand S."/>
            <person name="Jogler M."/>
            <person name="Boedeker C."/>
            <person name="Pinto D."/>
            <person name="Vollmers J."/>
            <person name="Rivas-Marin E."/>
            <person name="Kohn T."/>
            <person name="Peeters S.H."/>
            <person name="Heuer A."/>
            <person name="Rast P."/>
            <person name="Oberbeckmann S."/>
            <person name="Bunk B."/>
            <person name="Jeske O."/>
            <person name="Meyerdierks A."/>
            <person name="Storesund J.E."/>
            <person name="Kallscheuer N."/>
            <person name="Luecker S."/>
            <person name="Lage O.M."/>
            <person name="Pohl T."/>
            <person name="Merkel B.J."/>
            <person name="Hornburger P."/>
            <person name="Mueller R.-W."/>
            <person name="Bruemmer F."/>
            <person name="Labrenz M."/>
            <person name="Spormann A.M."/>
            <person name="Op den Camp H."/>
            <person name="Overmann J."/>
            <person name="Amann R."/>
            <person name="Jetten M.S.M."/>
            <person name="Mascher T."/>
            <person name="Medema M.H."/>
            <person name="Devos D.P."/>
            <person name="Kaster A.-K."/>
            <person name="Ovreas L."/>
            <person name="Rohde M."/>
            <person name="Galperin M.Y."/>
            <person name="Jogler C."/>
        </authorList>
    </citation>
    <scope>NUCLEOTIDE SEQUENCE [LARGE SCALE GENOMIC DNA]</scope>
    <source>
        <strain evidence="1 2">TBK1r</strain>
    </source>
</reference>
<keyword evidence="2" id="KW-1185">Reference proteome</keyword>